<gene>
    <name evidence="3" type="ordered locus">Celly_1721</name>
</gene>
<dbReference type="EMBL" id="CP002534">
    <property type="protein sequence ID" value="ADY29545.1"/>
    <property type="molecule type" value="Genomic_DNA"/>
</dbReference>
<dbReference type="Proteomes" id="UP000007487">
    <property type="component" value="Chromosome"/>
</dbReference>
<protein>
    <submittedName>
        <fullName evidence="3">Uncharacterized protein</fullName>
    </submittedName>
</protein>
<dbReference type="RefSeq" id="WP_013621290.1">
    <property type="nucleotide sequence ID" value="NC_015167.1"/>
</dbReference>
<sequence>MYLKLKFSILFLLLSNLTQAQKATWDKTLPTKELKVQEIKNQIIDKEEKLYQLIESLHYNSPIYDWESYITFDSKEKLQLHIDRYQKIIKKISHNPNLFSICNEINNLNHKINAKKEDACKRLNKDLSMAKKNVRNAKTRLKELSGIEEKENNDVNSHLKEMDLLDEEIRNESEKSKTISNKLDALNGNNKISSIDDFLATTNNTPTDFLSEQENNNIDDFLSDSREDSSDDFLSEANNSTDFKITTKNNLQGVVNTKGDILIPFKNWEILEYKQGIAKVSIVVKEKNFGTKESPYLYLSTIYKIGFVDASGNLINEFTLKSKRIKRRSYKVTGLYLLHDDYKRDKRKEEYEKNQKRLKEKQALNRAKEWELNQIYQ</sequence>
<evidence type="ECO:0000256" key="1">
    <source>
        <dbReference type="SAM" id="Coils"/>
    </source>
</evidence>
<feature type="chain" id="PRO_5003259185" evidence="2">
    <location>
        <begin position="21"/>
        <end position="377"/>
    </location>
</feature>
<feature type="coiled-coil region" evidence="1">
    <location>
        <begin position="113"/>
        <end position="175"/>
    </location>
</feature>
<keyword evidence="2" id="KW-0732">Signal</keyword>
<feature type="signal peptide" evidence="2">
    <location>
        <begin position="1"/>
        <end position="20"/>
    </location>
</feature>
<accession>F0RBC3</accession>
<dbReference type="STRING" id="867900.Celly_1721"/>
<evidence type="ECO:0000313" key="4">
    <source>
        <dbReference type="Proteomes" id="UP000007487"/>
    </source>
</evidence>
<evidence type="ECO:0000313" key="3">
    <source>
        <dbReference type="EMBL" id="ADY29545.1"/>
    </source>
</evidence>
<proteinExistence type="predicted"/>
<evidence type="ECO:0000256" key="2">
    <source>
        <dbReference type="SAM" id="SignalP"/>
    </source>
</evidence>
<dbReference type="OrthoDB" id="5464673at2"/>
<dbReference type="KEGG" id="cly:Celly_1721"/>
<dbReference type="AlphaFoldDB" id="F0RBC3"/>
<dbReference type="HOGENOM" id="CLU_732981_0_0_10"/>
<keyword evidence="1" id="KW-0175">Coiled coil</keyword>
<keyword evidence="4" id="KW-1185">Reference proteome</keyword>
<reference evidence="3 4" key="1">
    <citation type="journal article" date="2011" name="Stand. Genomic Sci.">
        <title>Complete genome sequence of Cellulophaga lytica type strain (LIM- 21).</title>
        <authorList>
            <person name="Pati A."/>
            <person name="Abt B."/>
            <person name="Teshima H."/>
            <person name="Nolan M."/>
            <person name="Lapidus A."/>
            <person name="Lucas S."/>
            <person name="Hammon N."/>
            <person name="Deshpande S."/>
            <person name="Cheng J.F."/>
            <person name="Tapia R."/>
            <person name="Han C."/>
            <person name="Goodwin L."/>
            <person name="Pitluck S."/>
            <person name="Liolios K."/>
            <person name="Pagani I."/>
            <person name="Mavromatis K."/>
            <person name="Ovchinikova G."/>
            <person name="Chen A."/>
            <person name="Palaniappan K."/>
            <person name="Land M."/>
            <person name="Hauser L."/>
            <person name="Jeffries C.D."/>
            <person name="Detter J.C."/>
            <person name="Brambilla E.M."/>
            <person name="Kannan K.P."/>
            <person name="Rohde M."/>
            <person name="Spring S."/>
            <person name="Goker M."/>
            <person name="Woyke T."/>
            <person name="Bristow J."/>
            <person name="Eisen J.A."/>
            <person name="Markowitz V."/>
            <person name="Hugenholtz P."/>
            <person name="Kyrpides N.C."/>
            <person name="Klenk H.P."/>
            <person name="Ivanova N."/>
        </authorList>
    </citation>
    <scope>NUCLEOTIDE SEQUENCE [LARGE SCALE GENOMIC DNA]</scope>
    <source>
        <strain evidence="4">ATCC 23178 / DSM 7489 / JCM 8516 / NBRC 14961 / NCIMB 1423 / VKM B-1433 / Cy l20</strain>
    </source>
</reference>
<organism evidence="3 4">
    <name type="scientific">Cellulophaga lytica (strain ATCC 23178 / DSM 7489 / JCM 8516 / NBRC 14961 / NCIMB 1423 / VKM B-1433 / Cy l20)</name>
    <dbReference type="NCBI Taxonomy" id="867900"/>
    <lineage>
        <taxon>Bacteria</taxon>
        <taxon>Pseudomonadati</taxon>
        <taxon>Bacteroidota</taxon>
        <taxon>Flavobacteriia</taxon>
        <taxon>Flavobacteriales</taxon>
        <taxon>Flavobacteriaceae</taxon>
        <taxon>Cellulophaga</taxon>
    </lineage>
</organism>
<name>F0RBC3_CELLC</name>